<comment type="caution">
    <text evidence="2">The sequence shown here is derived from an EMBL/GenBank/DDBJ whole genome shotgun (WGS) entry which is preliminary data.</text>
</comment>
<evidence type="ECO:0000313" key="3">
    <source>
        <dbReference type="Proteomes" id="UP001274321"/>
    </source>
</evidence>
<keyword evidence="3" id="KW-1185">Reference proteome</keyword>
<keyword evidence="1" id="KW-1133">Transmembrane helix</keyword>
<proteinExistence type="predicted"/>
<evidence type="ECO:0000256" key="1">
    <source>
        <dbReference type="SAM" id="Phobius"/>
    </source>
</evidence>
<feature type="transmembrane region" description="Helical" evidence="1">
    <location>
        <begin position="41"/>
        <end position="59"/>
    </location>
</feature>
<protein>
    <recommendedName>
        <fullName evidence="4">Tetratricopeptide repeat protein</fullName>
    </recommendedName>
</protein>
<gene>
    <name evidence="2" type="ORF">SCD90_02100</name>
</gene>
<dbReference type="Proteomes" id="UP001274321">
    <property type="component" value="Unassembled WGS sequence"/>
</dbReference>
<organism evidence="2 3">
    <name type="scientific">Terrihabitans rhizophilus</name>
    <dbReference type="NCBI Taxonomy" id="3092662"/>
    <lineage>
        <taxon>Bacteria</taxon>
        <taxon>Pseudomonadati</taxon>
        <taxon>Pseudomonadota</taxon>
        <taxon>Alphaproteobacteria</taxon>
        <taxon>Hyphomicrobiales</taxon>
        <taxon>Terrihabitans</taxon>
    </lineage>
</organism>
<accession>A0ABU4RJ39</accession>
<evidence type="ECO:0008006" key="4">
    <source>
        <dbReference type="Google" id="ProtNLM"/>
    </source>
</evidence>
<dbReference type="RefSeq" id="WP_319842960.1">
    <property type="nucleotide sequence ID" value="NZ_JAXAFJ010000001.1"/>
</dbReference>
<dbReference type="EMBL" id="JAXAFJ010000001">
    <property type="protein sequence ID" value="MDX6804845.1"/>
    <property type="molecule type" value="Genomic_DNA"/>
</dbReference>
<sequence length="351" mass="37532">MMDAGEGRGRPSRYDMACIFGVEAFLCMLVLTGGIGAELAILLHGVWSALLLAACTSAMRRHGPAKSRRALFIASTALLGPIGAVGGALTYAVGRLLAPHTPSFGDWYASLFPDPEADIVDRLYDQIAIRGAAADRNAAAVASFQDILAGGTIEQKRQVLSLIADHFRPAFAPALQEALIDKEPTIRVQAASAIAVIENRFLDGHMQRHAACARSPSDVPLRLDLAQHQKTYAEAGLLDDDRRRQALQRALSLYESSVDSLDAGAVVAMGDTLLQLGRPREAMTLLKPLISQPGGSGPFAACYLRCLYELGLYGRLRSEAARLESPARRQAGECMNVWAGAGSGPRLRGAR</sequence>
<feature type="transmembrane region" description="Helical" evidence="1">
    <location>
        <begin position="71"/>
        <end position="93"/>
    </location>
</feature>
<evidence type="ECO:0000313" key="2">
    <source>
        <dbReference type="EMBL" id="MDX6804845.1"/>
    </source>
</evidence>
<keyword evidence="1" id="KW-0472">Membrane</keyword>
<reference evidence="2 3" key="1">
    <citation type="submission" date="2023-11" db="EMBL/GenBank/DDBJ databases">
        <authorList>
            <person name="Bao R."/>
        </authorList>
    </citation>
    <scope>NUCLEOTIDE SEQUENCE [LARGE SCALE GENOMIC DNA]</scope>
    <source>
        <strain evidence="2 3">PJ23</strain>
    </source>
</reference>
<keyword evidence="1" id="KW-0812">Transmembrane</keyword>
<feature type="transmembrane region" description="Helical" evidence="1">
    <location>
        <begin position="12"/>
        <end position="35"/>
    </location>
</feature>
<name>A0ABU4RJ39_9HYPH</name>